<name>A0ABU6CIW0_9ACTN</name>
<evidence type="ECO:0000256" key="1">
    <source>
        <dbReference type="SAM" id="MobiDB-lite"/>
    </source>
</evidence>
<dbReference type="InterPro" id="IPR025164">
    <property type="entry name" value="Toastrack_DUF4097"/>
</dbReference>
<gene>
    <name evidence="3" type="ORF">OKJ48_29730</name>
</gene>
<protein>
    <submittedName>
        <fullName evidence="3">DUF4097 family beta strand repeat-containing protein</fullName>
    </submittedName>
</protein>
<feature type="domain" description="DUF4097" evidence="2">
    <location>
        <begin position="105"/>
        <end position="198"/>
    </location>
</feature>
<organism evidence="3 4">
    <name type="scientific">Streptomyces kunmingensis</name>
    <dbReference type="NCBI Taxonomy" id="68225"/>
    <lineage>
        <taxon>Bacteria</taxon>
        <taxon>Bacillati</taxon>
        <taxon>Actinomycetota</taxon>
        <taxon>Actinomycetes</taxon>
        <taxon>Kitasatosporales</taxon>
        <taxon>Streptomycetaceae</taxon>
        <taxon>Streptomyces</taxon>
    </lineage>
</organism>
<dbReference type="Proteomes" id="UP001352223">
    <property type="component" value="Unassembled WGS sequence"/>
</dbReference>
<comment type="caution">
    <text evidence="3">The sequence shown here is derived from an EMBL/GenBank/DDBJ whole genome shotgun (WGS) entry which is preliminary data.</text>
</comment>
<evidence type="ECO:0000259" key="2">
    <source>
        <dbReference type="Pfam" id="PF13349"/>
    </source>
</evidence>
<reference evidence="3 4" key="1">
    <citation type="submission" date="2022-10" db="EMBL/GenBank/DDBJ databases">
        <authorList>
            <person name="Xie J."/>
            <person name="Shen N."/>
        </authorList>
    </citation>
    <scope>NUCLEOTIDE SEQUENCE [LARGE SCALE GENOMIC DNA]</scope>
    <source>
        <strain evidence="3 4">DSM 41681</strain>
    </source>
</reference>
<evidence type="ECO:0000313" key="3">
    <source>
        <dbReference type="EMBL" id="MEB3964384.1"/>
    </source>
</evidence>
<dbReference type="RefSeq" id="WP_324772108.1">
    <property type="nucleotide sequence ID" value="NZ_BAAATS010000005.1"/>
</dbReference>
<dbReference type="EMBL" id="JAOZYB010000310">
    <property type="protein sequence ID" value="MEB3964384.1"/>
    <property type="molecule type" value="Genomic_DNA"/>
</dbReference>
<evidence type="ECO:0000313" key="4">
    <source>
        <dbReference type="Proteomes" id="UP001352223"/>
    </source>
</evidence>
<feature type="region of interest" description="Disordered" evidence="1">
    <location>
        <begin position="1"/>
        <end position="81"/>
    </location>
</feature>
<feature type="compositionally biased region" description="Basic and acidic residues" evidence="1">
    <location>
        <begin position="61"/>
        <end position="76"/>
    </location>
</feature>
<feature type="compositionally biased region" description="Basic and acidic residues" evidence="1">
    <location>
        <begin position="19"/>
        <end position="28"/>
    </location>
</feature>
<accession>A0ABU6CIW0</accession>
<keyword evidence="4" id="KW-1185">Reference proteome</keyword>
<proteinExistence type="predicted"/>
<sequence length="228" mass="23750">MASSDRRLTITTDNGLRLRPTDGDRIRVDPAVSPDWSRDGRTQVLDLSCHGPDDQPEDGSDDRFEDGSDHRSDRPCPRMPEIEVPAGTAVTVTARNAGIDVAGVTGSLDLTTVNGDVTVAGSGNGGAPVRLATRNGSVHATDVSASALRARTVNGDVTLGCATAPHRISGRTVNGSVDVAVPHDSPAYRVTATTDHGRPLISVPTGSGRPDRTMALATVNGDVRADRD</sequence>
<dbReference type="Pfam" id="PF13349">
    <property type="entry name" value="DUF4097"/>
    <property type="match status" value="1"/>
</dbReference>